<keyword evidence="4 6" id="KW-1133">Transmembrane helix</keyword>
<dbReference type="PROSITE" id="PS50850">
    <property type="entry name" value="MFS"/>
    <property type="match status" value="1"/>
</dbReference>
<dbReference type="InterPro" id="IPR011701">
    <property type="entry name" value="MFS"/>
</dbReference>
<keyword evidence="2" id="KW-1003">Cell membrane</keyword>
<sequence>MTHREESRGLLLGMPLSLIWGYIAIALFMTGDGIELAFLSRYVVDLGFSATQASLLFTVYGLLAALSSWSSGVLADIFGPRRIMRIGVIAWIVFHVLFLLFGLKEKNYALMVLFYGIRGLAYPLFIYAFVVWVAQVAPRARLASAMGWYWTMYSIGIGFLGTYLPSFSIPHIGFMGTLWMAVAWVAIAGAMVVFLVKDRQAEDSGANRDLAGRFRELGRGVTILFQHRSILIAAIVRIICNLTLFGFPVIMPLFFTSPEVGFSMEQWLRVWGALFIVTIFTNVMWGLIGDRIGWVFQMRWFGCAGCALATLAFYYVPLTYGASFPAAILAAVALGVGVSAFVPMGAIFPAMAPEHKGAAISAHNLAAGLSNFMGPAIATLTISAVGVEGVVWIYALLYLVGMVLTYFIHVDQPGLEHQIGPDLRLPPQSNTSKAI</sequence>
<dbReference type="Pfam" id="PF07690">
    <property type="entry name" value="MFS_1"/>
    <property type="match status" value="2"/>
</dbReference>
<dbReference type="SUPFAM" id="SSF103473">
    <property type="entry name" value="MFS general substrate transporter"/>
    <property type="match status" value="1"/>
</dbReference>
<evidence type="ECO:0000256" key="5">
    <source>
        <dbReference type="ARBA" id="ARBA00023136"/>
    </source>
</evidence>
<dbReference type="InterPro" id="IPR050189">
    <property type="entry name" value="MFS_Efflux_Transporters"/>
</dbReference>
<feature type="transmembrane region" description="Helical" evidence="6">
    <location>
        <begin position="83"/>
        <end position="103"/>
    </location>
</feature>
<dbReference type="InterPro" id="IPR036259">
    <property type="entry name" value="MFS_trans_sf"/>
</dbReference>
<dbReference type="Gene3D" id="1.20.1250.20">
    <property type="entry name" value="MFS general substrate transporter like domains"/>
    <property type="match status" value="2"/>
</dbReference>
<dbReference type="PANTHER" id="PTHR43124">
    <property type="entry name" value="PURINE EFFLUX PUMP PBUE"/>
    <property type="match status" value="1"/>
</dbReference>
<evidence type="ECO:0000256" key="1">
    <source>
        <dbReference type="ARBA" id="ARBA00004651"/>
    </source>
</evidence>
<feature type="transmembrane region" description="Helical" evidence="6">
    <location>
        <begin position="364"/>
        <end position="385"/>
    </location>
</feature>
<reference evidence="8 9" key="1">
    <citation type="submission" date="2020-12" db="EMBL/GenBank/DDBJ databases">
        <title>Genomic Analysis and Response surface optimization of nitrogen-fixing conditions for A. chroococcum strain HR1, Isolation from rhizosphere soil.</title>
        <authorList>
            <person name="Li J."/>
            <person name="Yang H."/>
            <person name="Liu H."/>
            <person name="Wang C."/>
            <person name="Tian Y."/>
            <person name="Lu X.Y."/>
        </authorList>
    </citation>
    <scope>NUCLEOTIDE SEQUENCE [LARGE SCALE GENOMIC DNA]</scope>
    <source>
        <strain evidence="8 9">HR1</strain>
    </source>
</reference>
<keyword evidence="5 6" id="KW-0472">Membrane</keyword>
<dbReference type="PANTHER" id="PTHR43124:SF3">
    <property type="entry name" value="CHLORAMPHENICOL EFFLUX PUMP RV0191"/>
    <property type="match status" value="1"/>
</dbReference>
<dbReference type="InterPro" id="IPR020846">
    <property type="entry name" value="MFS_dom"/>
</dbReference>
<evidence type="ECO:0000256" key="6">
    <source>
        <dbReference type="SAM" id="Phobius"/>
    </source>
</evidence>
<comment type="subcellular location">
    <subcellularLocation>
        <location evidence="1">Cell membrane</location>
        <topology evidence="1">Multi-pass membrane protein</topology>
    </subcellularLocation>
</comment>
<feature type="transmembrane region" description="Helical" evidence="6">
    <location>
        <begin position="391"/>
        <end position="408"/>
    </location>
</feature>
<feature type="transmembrane region" description="Helical" evidence="6">
    <location>
        <begin position="109"/>
        <end position="134"/>
    </location>
</feature>
<feature type="transmembrane region" description="Helical" evidence="6">
    <location>
        <begin position="50"/>
        <end position="71"/>
    </location>
</feature>
<dbReference type="GO" id="GO:0005886">
    <property type="term" value="C:plasma membrane"/>
    <property type="evidence" value="ECO:0007669"/>
    <property type="project" value="UniProtKB-SubCell"/>
</dbReference>
<proteinExistence type="predicted"/>
<feature type="domain" description="Major facilitator superfamily (MFS) profile" evidence="7">
    <location>
        <begin position="10"/>
        <end position="413"/>
    </location>
</feature>
<feature type="transmembrane region" description="Helical" evidence="6">
    <location>
        <begin position="176"/>
        <end position="196"/>
    </location>
</feature>
<evidence type="ECO:0000259" key="7">
    <source>
        <dbReference type="PROSITE" id="PS50850"/>
    </source>
</evidence>
<name>A0AAP9YGV8_9GAMM</name>
<evidence type="ECO:0000313" key="9">
    <source>
        <dbReference type="Proteomes" id="UP000596192"/>
    </source>
</evidence>
<feature type="transmembrane region" description="Helical" evidence="6">
    <location>
        <begin position="146"/>
        <end position="164"/>
    </location>
</feature>
<dbReference type="AlphaFoldDB" id="A0AAP9YGV8"/>
<keyword evidence="3 6" id="KW-0812">Transmembrane</keyword>
<dbReference type="Proteomes" id="UP000596192">
    <property type="component" value="Chromosome"/>
</dbReference>
<evidence type="ECO:0000313" key="8">
    <source>
        <dbReference type="EMBL" id="QQE90220.1"/>
    </source>
</evidence>
<feature type="transmembrane region" description="Helical" evidence="6">
    <location>
        <begin position="267"/>
        <end position="288"/>
    </location>
</feature>
<gene>
    <name evidence="8" type="ORF">GKQ51_07960</name>
</gene>
<evidence type="ECO:0000256" key="3">
    <source>
        <dbReference type="ARBA" id="ARBA00022692"/>
    </source>
</evidence>
<feature type="transmembrane region" description="Helical" evidence="6">
    <location>
        <begin position="326"/>
        <end position="352"/>
    </location>
</feature>
<protein>
    <submittedName>
        <fullName evidence="8">MFS transporter</fullName>
    </submittedName>
</protein>
<feature type="transmembrane region" description="Helical" evidence="6">
    <location>
        <begin position="9"/>
        <end position="30"/>
    </location>
</feature>
<organism evidence="8 9">
    <name type="scientific">Azotobacter chroococcum</name>
    <dbReference type="NCBI Taxonomy" id="353"/>
    <lineage>
        <taxon>Bacteria</taxon>
        <taxon>Pseudomonadati</taxon>
        <taxon>Pseudomonadota</taxon>
        <taxon>Gammaproteobacteria</taxon>
        <taxon>Pseudomonadales</taxon>
        <taxon>Pseudomonadaceae</taxon>
        <taxon>Azotobacter</taxon>
    </lineage>
</organism>
<dbReference type="RefSeq" id="WP_198867623.1">
    <property type="nucleotide sequence ID" value="NZ_CP066310.1"/>
</dbReference>
<feature type="transmembrane region" description="Helical" evidence="6">
    <location>
        <begin position="229"/>
        <end position="255"/>
    </location>
</feature>
<dbReference type="InterPro" id="IPR004748">
    <property type="entry name" value="Polyol_permease-like"/>
</dbReference>
<evidence type="ECO:0000256" key="4">
    <source>
        <dbReference type="ARBA" id="ARBA00022989"/>
    </source>
</evidence>
<dbReference type="NCBIfam" id="TIGR00897">
    <property type="entry name" value="2A0118"/>
    <property type="match status" value="1"/>
</dbReference>
<dbReference type="EMBL" id="CP066310">
    <property type="protein sequence ID" value="QQE90220.1"/>
    <property type="molecule type" value="Genomic_DNA"/>
</dbReference>
<dbReference type="CDD" id="cd17337">
    <property type="entry name" value="MFS_CsbX"/>
    <property type="match status" value="1"/>
</dbReference>
<evidence type="ECO:0000256" key="2">
    <source>
        <dbReference type="ARBA" id="ARBA00022475"/>
    </source>
</evidence>
<accession>A0AAP9YGV8</accession>
<dbReference type="GO" id="GO:0022857">
    <property type="term" value="F:transmembrane transporter activity"/>
    <property type="evidence" value="ECO:0007669"/>
    <property type="project" value="InterPro"/>
</dbReference>
<feature type="transmembrane region" description="Helical" evidence="6">
    <location>
        <begin position="300"/>
        <end position="320"/>
    </location>
</feature>